<reference evidence="3 4" key="1">
    <citation type="journal article" date="2022" name="Cell">
        <title>Repeat-based holocentromeres influence genome architecture and karyotype evolution.</title>
        <authorList>
            <person name="Hofstatter P.G."/>
            <person name="Thangavel G."/>
            <person name="Lux T."/>
            <person name="Neumann P."/>
            <person name="Vondrak T."/>
            <person name="Novak P."/>
            <person name="Zhang M."/>
            <person name="Costa L."/>
            <person name="Castellani M."/>
            <person name="Scott A."/>
            <person name="Toegelov H."/>
            <person name="Fuchs J."/>
            <person name="Mata-Sucre Y."/>
            <person name="Dias Y."/>
            <person name="Vanzela A.L.L."/>
            <person name="Huettel B."/>
            <person name="Almeida C.C.S."/>
            <person name="Simkova H."/>
            <person name="Souza G."/>
            <person name="Pedrosa-Harand A."/>
            <person name="Macas J."/>
            <person name="Mayer K.F.X."/>
            <person name="Houben A."/>
            <person name="Marques A."/>
        </authorList>
    </citation>
    <scope>NUCLEOTIDE SEQUENCE [LARGE SCALE GENOMIC DNA]</scope>
    <source>
        <strain evidence="3">RhyTen1mFocal</strain>
    </source>
</reference>
<keyword evidence="4" id="KW-1185">Reference proteome</keyword>
<evidence type="ECO:0000256" key="1">
    <source>
        <dbReference type="SAM" id="MobiDB-lite"/>
    </source>
</evidence>
<evidence type="ECO:0000259" key="2">
    <source>
        <dbReference type="SMART" id="SM00213"/>
    </source>
</evidence>
<dbReference type="SUPFAM" id="SSF54236">
    <property type="entry name" value="Ubiquitin-like"/>
    <property type="match status" value="1"/>
</dbReference>
<dbReference type="AlphaFoldDB" id="A0AAD6EQY3"/>
<dbReference type="Gene3D" id="3.10.20.90">
    <property type="entry name" value="Phosphatidylinositol 3-kinase Catalytic Subunit, Chain A, domain 1"/>
    <property type="match status" value="1"/>
</dbReference>
<dbReference type="InterPro" id="IPR040015">
    <property type="entry name" value="UBL3-like"/>
</dbReference>
<dbReference type="Pfam" id="PF13881">
    <property type="entry name" value="Rad60-SLD_2"/>
    <property type="match status" value="1"/>
</dbReference>
<protein>
    <recommendedName>
        <fullName evidence="2">Ubiquitin-like domain-containing protein</fullName>
    </recommendedName>
</protein>
<comment type="caution">
    <text evidence="3">The sequence shown here is derived from an EMBL/GenBank/DDBJ whole genome shotgun (WGS) entry which is preliminary data.</text>
</comment>
<dbReference type="EMBL" id="JAMRDG010000001">
    <property type="protein sequence ID" value="KAJ3697948.1"/>
    <property type="molecule type" value="Genomic_DNA"/>
</dbReference>
<dbReference type="Proteomes" id="UP001210211">
    <property type="component" value="Unassembled WGS sequence"/>
</dbReference>
<gene>
    <name evidence="3" type="ORF">LUZ61_001653</name>
</gene>
<dbReference type="InterPro" id="IPR000626">
    <property type="entry name" value="Ubiquitin-like_dom"/>
</dbReference>
<organism evidence="3 4">
    <name type="scientific">Rhynchospora tenuis</name>
    <dbReference type="NCBI Taxonomy" id="198213"/>
    <lineage>
        <taxon>Eukaryota</taxon>
        <taxon>Viridiplantae</taxon>
        <taxon>Streptophyta</taxon>
        <taxon>Embryophyta</taxon>
        <taxon>Tracheophyta</taxon>
        <taxon>Spermatophyta</taxon>
        <taxon>Magnoliopsida</taxon>
        <taxon>Liliopsida</taxon>
        <taxon>Poales</taxon>
        <taxon>Cyperaceae</taxon>
        <taxon>Cyperoideae</taxon>
        <taxon>Rhynchosporeae</taxon>
        <taxon>Rhynchospora</taxon>
    </lineage>
</organism>
<evidence type="ECO:0000313" key="3">
    <source>
        <dbReference type="EMBL" id="KAJ3697948.1"/>
    </source>
</evidence>
<dbReference type="InterPro" id="IPR039540">
    <property type="entry name" value="UBL3-like_ubiquitin_dom"/>
</dbReference>
<feature type="region of interest" description="Disordered" evidence="1">
    <location>
        <begin position="33"/>
        <end position="52"/>
    </location>
</feature>
<sequence>MIHSSFISYQIYIHFRLHLLQFRKMSPAIRWKDEEAPQADEDNEEKNRDEEMGREGHFQIQFHLHDGSDIGPTTHAAETTIGNLKETILPQWPQGFVNAPQSVNDFKLIHGGQSLENDKTLGEYLNPPSAFAGITTIHVVMRPPSGIKLLQMRLVTAARRIGCVIL</sequence>
<accession>A0AAD6EQY3</accession>
<name>A0AAD6EQY3_9POAL</name>
<dbReference type="PANTHER" id="PTHR13169">
    <property type="entry name" value="UBIQUITIN-LIKE PROTEIN 3 HCG-1 PROTEIN"/>
    <property type="match status" value="1"/>
</dbReference>
<dbReference type="SMART" id="SM00213">
    <property type="entry name" value="UBQ"/>
    <property type="match status" value="1"/>
</dbReference>
<evidence type="ECO:0000313" key="4">
    <source>
        <dbReference type="Proteomes" id="UP001210211"/>
    </source>
</evidence>
<dbReference type="PANTHER" id="PTHR13169:SF26">
    <property type="entry name" value="MEMBRANE-ANCHORED UBIQUITIN-FOLD PROTEIN 2"/>
    <property type="match status" value="1"/>
</dbReference>
<dbReference type="InterPro" id="IPR029071">
    <property type="entry name" value="Ubiquitin-like_domsf"/>
</dbReference>
<feature type="domain" description="Ubiquitin-like" evidence="2">
    <location>
        <begin position="60"/>
        <end position="142"/>
    </location>
</feature>
<proteinExistence type="predicted"/>